<dbReference type="InterPro" id="IPR052748">
    <property type="entry name" value="ISR_Activator"/>
</dbReference>
<dbReference type="AlphaFoldDB" id="A0A9N8ZZK2"/>
<dbReference type="PANTHER" id="PTHR45011">
    <property type="entry name" value="DAP3-BINDING CELL DEATH ENHANCER 1"/>
    <property type="match status" value="1"/>
</dbReference>
<dbReference type="InterPro" id="IPR006597">
    <property type="entry name" value="Sel1-like"/>
</dbReference>
<dbReference type="Gene3D" id="3.30.200.20">
    <property type="entry name" value="Phosphorylase Kinase, domain 1"/>
    <property type="match status" value="1"/>
</dbReference>
<organism evidence="2 3">
    <name type="scientific">Dentiscutata erythropus</name>
    <dbReference type="NCBI Taxonomy" id="1348616"/>
    <lineage>
        <taxon>Eukaryota</taxon>
        <taxon>Fungi</taxon>
        <taxon>Fungi incertae sedis</taxon>
        <taxon>Mucoromycota</taxon>
        <taxon>Glomeromycotina</taxon>
        <taxon>Glomeromycetes</taxon>
        <taxon>Diversisporales</taxon>
        <taxon>Gigasporaceae</taxon>
        <taxon>Dentiscutata</taxon>
    </lineage>
</organism>
<protein>
    <submittedName>
        <fullName evidence="2">5321_t:CDS:1</fullName>
    </submittedName>
</protein>
<dbReference type="Pfam" id="PF08238">
    <property type="entry name" value="Sel1"/>
    <property type="match status" value="2"/>
</dbReference>
<gene>
    <name evidence="2" type="ORF">DERYTH_LOCUS3461</name>
</gene>
<dbReference type="OrthoDB" id="2148946at2759"/>
<dbReference type="InterPro" id="IPR011009">
    <property type="entry name" value="Kinase-like_dom_sf"/>
</dbReference>
<dbReference type="GO" id="GO:0008625">
    <property type="term" value="P:extrinsic apoptotic signaling pathway via death domain receptors"/>
    <property type="evidence" value="ECO:0007669"/>
    <property type="project" value="TreeGrafter"/>
</dbReference>
<dbReference type="Proteomes" id="UP000789405">
    <property type="component" value="Unassembled WGS sequence"/>
</dbReference>
<dbReference type="Gene3D" id="1.25.40.10">
    <property type="entry name" value="Tetratricopeptide repeat domain"/>
    <property type="match status" value="1"/>
</dbReference>
<evidence type="ECO:0000259" key="1">
    <source>
        <dbReference type="PROSITE" id="PS50011"/>
    </source>
</evidence>
<accession>A0A9N8ZZK2</accession>
<dbReference type="SMART" id="SM00671">
    <property type="entry name" value="SEL1"/>
    <property type="match status" value="2"/>
</dbReference>
<dbReference type="SUPFAM" id="SSF81901">
    <property type="entry name" value="HCP-like"/>
    <property type="match status" value="1"/>
</dbReference>
<dbReference type="GO" id="GO:0005524">
    <property type="term" value="F:ATP binding"/>
    <property type="evidence" value="ECO:0007669"/>
    <property type="project" value="InterPro"/>
</dbReference>
<evidence type="ECO:0000313" key="3">
    <source>
        <dbReference type="Proteomes" id="UP000789405"/>
    </source>
</evidence>
<dbReference type="SUPFAM" id="SSF56112">
    <property type="entry name" value="Protein kinase-like (PK-like)"/>
    <property type="match status" value="1"/>
</dbReference>
<proteinExistence type="predicted"/>
<feature type="domain" description="Protein kinase" evidence="1">
    <location>
        <begin position="1"/>
        <end position="230"/>
    </location>
</feature>
<dbReference type="SMART" id="SM00220">
    <property type="entry name" value="S_TKc"/>
    <property type="match status" value="1"/>
</dbReference>
<dbReference type="EMBL" id="CAJVPY010001220">
    <property type="protein sequence ID" value="CAG8512599.1"/>
    <property type="molecule type" value="Genomic_DNA"/>
</dbReference>
<reference evidence="2" key="1">
    <citation type="submission" date="2021-06" db="EMBL/GenBank/DDBJ databases">
        <authorList>
            <person name="Kallberg Y."/>
            <person name="Tangrot J."/>
            <person name="Rosling A."/>
        </authorList>
    </citation>
    <scope>NUCLEOTIDE SEQUENCE</scope>
    <source>
        <strain evidence="2">MA453B</strain>
    </source>
</reference>
<dbReference type="InterPro" id="IPR000719">
    <property type="entry name" value="Prot_kinase_dom"/>
</dbReference>
<dbReference type="GO" id="GO:0005739">
    <property type="term" value="C:mitochondrion"/>
    <property type="evidence" value="ECO:0007669"/>
    <property type="project" value="TreeGrafter"/>
</dbReference>
<dbReference type="PANTHER" id="PTHR45011:SF1">
    <property type="entry name" value="DAP3-BINDING CELL DEATH ENHANCER 1"/>
    <property type="match status" value="1"/>
</dbReference>
<dbReference type="Gene3D" id="1.10.510.10">
    <property type="entry name" value="Transferase(Phosphotransferase) domain 1"/>
    <property type="match status" value="1"/>
</dbReference>
<dbReference type="InterPro" id="IPR011990">
    <property type="entry name" value="TPR-like_helical_dom_sf"/>
</dbReference>
<dbReference type="GO" id="GO:0004672">
    <property type="term" value="F:protein kinase activity"/>
    <property type="evidence" value="ECO:0007669"/>
    <property type="project" value="InterPro"/>
</dbReference>
<sequence>MLQKLYSQINQNHKTSVIECREYIKKEINSNKIQLFNYGEFKNKTYIREGAAGEIYKVERITNDKKKQKPRIFALKGFKGDPDEVCLNSQSFFRELKHFGNLSHKNHPNIVRFYGVSEGFYRYRSRGKDWFVDPQVFCTDKFKPTVKSDIYSLGRLLRYIANGTLSNISLNTYFSKISDPDFQETSDPNACIPPEFSFIYNTCLQIDPDKRPIVEHIYEALKKLHFDDFLHIEPIQHRLENSMLLFVEQKHSKPYLGSEILKHEESDNMSDYDYSDEDCDGFVNILPKTKSSISSISLIPSVSLASASQSSNLTQNSQQLISKQDSTILELCSSAKQQDFTNDSDKGHKLYKEGLKAKDKGFPSIAYKNFKVAAETDHALARVQLALCYYDGYGVKKNTTEALRLFKLSTQGDDKYHLGMCYELGDGFKKDINIAIKYYQEAELLGNQKAAKRLRLLSSEQS</sequence>
<keyword evidence="3" id="KW-1185">Reference proteome</keyword>
<name>A0A9N8ZZK2_9GLOM</name>
<dbReference type="PROSITE" id="PS50011">
    <property type="entry name" value="PROTEIN_KINASE_DOM"/>
    <property type="match status" value="1"/>
</dbReference>
<comment type="caution">
    <text evidence="2">The sequence shown here is derived from an EMBL/GenBank/DDBJ whole genome shotgun (WGS) entry which is preliminary data.</text>
</comment>
<evidence type="ECO:0000313" key="2">
    <source>
        <dbReference type="EMBL" id="CAG8512599.1"/>
    </source>
</evidence>